<dbReference type="PANTHER" id="PTHR21716:SF53">
    <property type="entry name" value="PERMEASE PERM-RELATED"/>
    <property type="match status" value="1"/>
</dbReference>
<feature type="transmembrane region" description="Helical" evidence="9">
    <location>
        <begin position="67"/>
        <end position="92"/>
    </location>
</feature>
<keyword evidence="6 9" id="KW-1133">Transmembrane helix</keyword>
<feature type="transmembrane region" description="Helical" evidence="9">
    <location>
        <begin position="12"/>
        <end position="32"/>
    </location>
</feature>
<comment type="caution">
    <text evidence="10">The sequence shown here is derived from an EMBL/GenBank/DDBJ whole genome shotgun (WGS) entry which is preliminary data.</text>
</comment>
<evidence type="ECO:0000256" key="9">
    <source>
        <dbReference type="SAM" id="Phobius"/>
    </source>
</evidence>
<protein>
    <submittedName>
        <fullName evidence="10">AI-2E family transporter</fullName>
    </submittedName>
</protein>
<evidence type="ECO:0000256" key="6">
    <source>
        <dbReference type="ARBA" id="ARBA00022989"/>
    </source>
</evidence>
<feature type="compositionally biased region" description="Acidic residues" evidence="8">
    <location>
        <begin position="371"/>
        <end position="382"/>
    </location>
</feature>
<evidence type="ECO:0000256" key="3">
    <source>
        <dbReference type="ARBA" id="ARBA00022448"/>
    </source>
</evidence>
<keyword evidence="5 9" id="KW-0812">Transmembrane</keyword>
<proteinExistence type="inferred from homology"/>
<dbReference type="InterPro" id="IPR002549">
    <property type="entry name" value="AI-2E-like"/>
</dbReference>
<feature type="transmembrane region" description="Helical" evidence="9">
    <location>
        <begin position="154"/>
        <end position="175"/>
    </location>
</feature>
<evidence type="ECO:0000256" key="8">
    <source>
        <dbReference type="SAM" id="MobiDB-lite"/>
    </source>
</evidence>
<keyword evidence="3" id="KW-0813">Transport</keyword>
<dbReference type="PANTHER" id="PTHR21716">
    <property type="entry name" value="TRANSMEMBRANE PROTEIN"/>
    <property type="match status" value="1"/>
</dbReference>
<reference evidence="10 11" key="1">
    <citation type="submission" date="2023-12" db="EMBL/GenBank/DDBJ databases">
        <title>the genome sequence of Hyalangium sp. s54d21.</title>
        <authorList>
            <person name="Zhang X."/>
        </authorList>
    </citation>
    <scope>NUCLEOTIDE SEQUENCE [LARGE SCALE GENOMIC DNA]</scope>
    <source>
        <strain evidence="11">s54d21</strain>
    </source>
</reference>
<evidence type="ECO:0000256" key="4">
    <source>
        <dbReference type="ARBA" id="ARBA00022475"/>
    </source>
</evidence>
<dbReference type="Proteomes" id="UP001291309">
    <property type="component" value="Unassembled WGS sequence"/>
</dbReference>
<comment type="subcellular location">
    <subcellularLocation>
        <location evidence="1">Cell membrane</location>
        <topology evidence="1">Multi-pass membrane protein</topology>
    </subcellularLocation>
</comment>
<evidence type="ECO:0000256" key="2">
    <source>
        <dbReference type="ARBA" id="ARBA00009773"/>
    </source>
</evidence>
<evidence type="ECO:0000256" key="7">
    <source>
        <dbReference type="ARBA" id="ARBA00023136"/>
    </source>
</evidence>
<gene>
    <name evidence="10" type="ORF">SYV04_11005</name>
</gene>
<dbReference type="RefSeq" id="WP_321545644.1">
    <property type="nucleotide sequence ID" value="NZ_JAXIVS010000003.1"/>
</dbReference>
<sequence length="382" mass="41216">MDRPAHSQVSPRTVWTVGLNVLAIVALGLILYQLRPMLALLAISLMLGLALDPLVRLFQRLGLSRGWGVLLTLLSVMGLFGLVGLTIVPMMVEQVSSLVFALPGFIERVSGSPWLRSLDQRFGLMAFVERELLSFSATVAGSAFDVLSYTLGGLVTGLAVLTLSVFGLLSGGHLFDQGLHWMRPDRRADVRGLIMAMREAVSGYLVGVFLVCALGSVVTGVTTYLFGVPYFLALGMLYLVLGFIPYIGSLIVAITVSLTTLATVGFRRALIVLVLFLVYQQIEGNVVQPLIQRQTLKMNPLLIAIVVIIGAMLMGVLGGVLALPVAAALQVVLQRVQRARSRRWEQEARPGGPPDGGLGPPVPQGRQEELPFSEDSEEPLPH</sequence>
<name>A0ABU5H0E9_9BACT</name>
<accession>A0ABU5H0E9</accession>
<dbReference type="EMBL" id="JAXIVS010000003">
    <property type="protein sequence ID" value="MDY7226923.1"/>
    <property type="molecule type" value="Genomic_DNA"/>
</dbReference>
<feature type="transmembrane region" description="Helical" evidence="9">
    <location>
        <begin position="38"/>
        <end position="55"/>
    </location>
</feature>
<keyword evidence="7 9" id="KW-0472">Membrane</keyword>
<evidence type="ECO:0000256" key="1">
    <source>
        <dbReference type="ARBA" id="ARBA00004651"/>
    </source>
</evidence>
<evidence type="ECO:0000313" key="11">
    <source>
        <dbReference type="Proteomes" id="UP001291309"/>
    </source>
</evidence>
<keyword evidence="4" id="KW-1003">Cell membrane</keyword>
<feature type="transmembrane region" description="Helical" evidence="9">
    <location>
        <begin position="230"/>
        <end position="253"/>
    </location>
</feature>
<feature type="transmembrane region" description="Helical" evidence="9">
    <location>
        <begin position="196"/>
        <end position="218"/>
    </location>
</feature>
<organism evidence="10 11">
    <name type="scientific">Hyalangium rubrum</name>
    <dbReference type="NCBI Taxonomy" id="3103134"/>
    <lineage>
        <taxon>Bacteria</taxon>
        <taxon>Pseudomonadati</taxon>
        <taxon>Myxococcota</taxon>
        <taxon>Myxococcia</taxon>
        <taxon>Myxococcales</taxon>
        <taxon>Cystobacterineae</taxon>
        <taxon>Archangiaceae</taxon>
        <taxon>Hyalangium</taxon>
    </lineage>
</organism>
<feature type="region of interest" description="Disordered" evidence="8">
    <location>
        <begin position="343"/>
        <end position="382"/>
    </location>
</feature>
<evidence type="ECO:0000256" key="5">
    <source>
        <dbReference type="ARBA" id="ARBA00022692"/>
    </source>
</evidence>
<evidence type="ECO:0000313" key="10">
    <source>
        <dbReference type="EMBL" id="MDY7226923.1"/>
    </source>
</evidence>
<feature type="transmembrane region" description="Helical" evidence="9">
    <location>
        <begin position="265"/>
        <end position="282"/>
    </location>
</feature>
<dbReference type="Pfam" id="PF01594">
    <property type="entry name" value="AI-2E_transport"/>
    <property type="match status" value="1"/>
</dbReference>
<comment type="similarity">
    <text evidence="2">Belongs to the autoinducer-2 exporter (AI-2E) (TC 2.A.86) family.</text>
</comment>
<feature type="transmembrane region" description="Helical" evidence="9">
    <location>
        <begin position="302"/>
        <end position="333"/>
    </location>
</feature>
<keyword evidence="11" id="KW-1185">Reference proteome</keyword>